<dbReference type="OrthoDB" id="8030579at2"/>
<evidence type="ECO:0000313" key="3">
    <source>
        <dbReference type="Proteomes" id="UP000246352"/>
    </source>
</evidence>
<feature type="signal peptide" evidence="1">
    <location>
        <begin position="1"/>
        <end position="24"/>
    </location>
</feature>
<gene>
    <name evidence="2" type="ORF">DFR52_103785</name>
</gene>
<dbReference type="Proteomes" id="UP000246352">
    <property type="component" value="Unassembled WGS sequence"/>
</dbReference>
<protein>
    <recommendedName>
        <fullName evidence="4">SnoaL-like protein</fullName>
    </recommendedName>
</protein>
<evidence type="ECO:0000313" key="2">
    <source>
        <dbReference type="EMBL" id="PWW00578.1"/>
    </source>
</evidence>
<keyword evidence="1" id="KW-0732">Signal</keyword>
<feature type="chain" id="PRO_5016325549" description="SnoaL-like protein" evidence="1">
    <location>
        <begin position="25"/>
        <end position="142"/>
    </location>
</feature>
<proteinExistence type="predicted"/>
<sequence>MCRAISILPLVLTVVLGATPGARADTQNSLLDVWYTALFDVNRVTLAQLLDDAAEIRIEDIGVTQNKTEFLDSMDEWQDIAASANFAWQLDATAPVDASRATALVCYQFPDNEVLIRDVFTFNEGKILKDVQTKIADDCSEF</sequence>
<evidence type="ECO:0008006" key="4">
    <source>
        <dbReference type="Google" id="ProtNLM"/>
    </source>
</evidence>
<evidence type="ECO:0000256" key="1">
    <source>
        <dbReference type="SAM" id="SignalP"/>
    </source>
</evidence>
<name>A0A317PLB1_9HYPH</name>
<organism evidence="2 3">
    <name type="scientific">Hoeflea marina</name>
    <dbReference type="NCBI Taxonomy" id="274592"/>
    <lineage>
        <taxon>Bacteria</taxon>
        <taxon>Pseudomonadati</taxon>
        <taxon>Pseudomonadota</taxon>
        <taxon>Alphaproteobacteria</taxon>
        <taxon>Hyphomicrobiales</taxon>
        <taxon>Rhizobiaceae</taxon>
        <taxon>Hoeflea</taxon>
    </lineage>
</organism>
<dbReference type="AlphaFoldDB" id="A0A317PLB1"/>
<accession>A0A317PLB1</accession>
<dbReference type="EMBL" id="QGTR01000003">
    <property type="protein sequence ID" value="PWW00578.1"/>
    <property type="molecule type" value="Genomic_DNA"/>
</dbReference>
<comment type="caution">
    <text evidence="2">The sequence shown here is derived from an EMBL/GenBank/DDBJ whole genome shotgun (WGS) entry which is preliminary data.</text>
</comment>
<reference evidence="2 3" key="1">
    <citation type="submission" date="2018-05" db="EMBL/GenBank/DDBJ databases">
        <title>Genomic Encyclopedia of Type Strains, Phase IV (KMG-IV): sequencing the most valuable type-strain genomes for metagenomic binning, comparative biology and taxonomic classification.</title>
        <authorList>
            <person name="Goeker M."/>
        </authorList>
    </citation>
    <scope>NUCLEOTIDE SEQUENCE [LARGE SCALE GENOMIC DNA]</scope>
    <source>
        <strain evidence="2 3">DSM 16791</strain>
    </source>
</reference>
<dbReference type="RefSeq" id="WP_110032777.1">
    <property type="nucleotide sequence ID" value="NZ_QGTR01000003.1"/>
</dbReference>
<keyword evidence="3" id="KW-1185">Reference proteome</keyword>